<dbReference type="InterPro" id="IPR010131">
    <property type="entry name" value="MdtP/NodT-like"/>
</dbReference>
<evidence type="ECO:0000256" key="2">
    <source>
        <dbReference type="RuleBase" id="RU362097"/>
    </source>
</evidence>
<dbReference type="GO" id="GO:0005886">
    <property type="term" value="C:plasma membrane"/>
    <property type="evidence" value="ECO:0007669"/>
    <property type="project" value="UniProtKB-SubCell"/>
</dbReference>
<dbReference type="PROSITE" id="PS51257">
    <property type="entry name" value="PROKAR_LIPOPROTEIN"/>
    <property type="match status" value="1"/>
</dbReference>
<dbReference type="InterPro" id="IPR003423">
    <property type="entry name" value="OMP_efflux"/>
</dbReference>
<proteinExistence type="inferred from homology"/>
<comment type="similarity">
    <text evidence="1 2">Belongs to the outer membrane factor (OMF) (TC 1.B.17) family.</text>
</comment>
<feature type="chain" id="PRO_5022247683" evidence="2">
    <location>
        <begin position="20"/>
        <end position="488"/>
    </location>
</feature>
<keyword evidence="5" id="KW-1185">Reference proteome</keyword>
<keyword evidence="3" id="KW-0175">Coiled coil</keyword>
<dbReference type="AlphaFoldDB" id="A0A558R4U1"/>
<evidence type="ECO:0000313" key="4">
    <source>
        <dbReference type="EMBL" id="TVV74379.1"/>
    </source>
</evidence>
<comment type="subcellular location">
    <subcellularLocation>
        <location evidence="2">Cell membrane</location>
        <topology evidence="2">Lipid-anchor</topology>
    </subcellularLocation>
</comment>
<keyword evidence="2" id="KW-0564">Palmitate</keyword>
<dbReference type="NCBIfam" id="TIGR01845">
    <property type="entry name" value="outer_NodT"/>
    <property type="match status" value="1"/>
</dbReference>
<dbReference type="RefSeq" id="WP_145150819.1">
    <property type="nucleotide sequence ID" value="NZ_VNIM01000034.1"/>
</dbReference>
<dbReference type="Proteomes" id="UP000318681">
    <property type="component" value="Unassembled WGS sequence"/>
</dbReference>
<keyword evidence="2" id="KW-0812">Transmembrane</keyword>
<feature type="signal peptide" evidence="2">
    <location>
        <begin position="1"/>
        <end position="19"/>
    </location>
</feature>
<dbReference type="GO" id="GO:0015562">
    <property type="term" value="F:efflux transmembrane transporter activity"/>
    <property type="evidence" value="ECO:0007669"/>
    <property type="project" value="InterPro"/>
</dbReference>
<name>A0A558R4U1_9SPHN</name>
<reference evidence="4 5" key="1">
    <citation type="submission" date="2019-07" db="EMBL/GenBank/DDBJ databases">
        <title>Sphingomonas solaris sp. nov., isolated from a solar panel from Boston, Massachusetts.</title>
        <authorList>
            <person name="Tanner K."/>
            <person name="Pascual J."/>
            <person name="Mancuso C."/>
            <person name="Pereto J."/>
            <person name="Khalil A."/>
            <person name="Vilanova C."/>
        </authorList>
    </citation>
    <scope>NUCLEOTIDE SEQUENCE [LARGE SCALE GENOMIC DNA]</scope>
    <source>
        <strain evidence="4 5">R4DWN</strain>
    </source>
</reference>
<organism evidence="4 5">
    <name type="scientific">Alterirhizorhabdus solaris</name>
    <dbReference type="NCBI Taxonomy" id="2529389"/>
    <lineage>
        <taxon>Bacteria</taxon>
        <taxon>Pseudomonadati</taxon>
        <taxon>Pseudomonadota</taxon>
        <taxon>Alphaproteobacteria</taxon>
        <taxon>Sphingomonadales</taxon>
        <taxon>Rhizorhabdaceae</taxon>
        <taxon>Alterirhizorhabdus</taxon>
    </lineage>
</organism>
<keyword evidence="2" id="KW-1134">Transmembrane beta strand</keyword>
<keyword evidence="2" id="KW-0472">Membrane</keyword>
<gene>
    <name evidence="4" type="ORF">FOY91_09925</name>
</gene>
<evidence type="ECO:0000256" key="1">
    <source>
        <dbReference type="ARBA" id="ARBA00007613"/>
    </source>
</evidence>
<feature type="coiled-coil region" evidence="3">
    <location>
        <begin position="231"/>
        <end position="258"/>
    </location>
</feature>
<comment type="caution">
    <text evidence="4">The sequence shown here is derived from an EMBL/GenBank/DDBJ whole genome shotgun (WGS) entry which is preliminary data.</text>
</comment>
<dbReference type="SUPFAM" id="SSF56954">
    <property type="entry name" value="Outer membrane efflux proteins (OEP)"/>
    <property type="match status" value="1"/>
</dbReference>
<keyword evidence="2" id="KW-0732">Signal</keyword>
<protein>
    <submittedName>
        <fullName evidence="4">Efflux transporter outer membrane subunit</fullName>
    </submittedName>
</protein>
<evidence type="ECO:0000256" key="3">
    <source>
        <dbReference type="SAM" id="Coils"/>
    </source>
</evidence>
<accession>A0A558R4U1</accession>
<dbReference type="OrthoDB" id="7181739at2"/>
<dbReference type="Pfam" id="PF02321">
    <property type="entry name" value="OEP"/>
    <property type="match status" value="2"/>
</dbReference>
<evidence type="ECO:0000313" key="5">
    <source>
        <dbReference type="Proteomes" id="UP000318681"/>
    </source>
</evidence>
<keyword evidence="2" id="KW-0449">Lipoprotein</keyword>
<dbReference type="PANTHER" id="PTHR30203">
    <property type="entry name" value="OUTER MEMBRANE CATION EFFLUX PROTEIN"/>
    <property type="match status" value="1"/>
</dbReference>
<dbReference type="EMBL" id="VNIM01000034">
    <property type="protein sequence ID" value="TVV74379.1"/>
    <property type="molecule type" value="Genomic_DNA"/>
</dbReference>
<sequence length="488" mass="52451">MRNIAILLAATALSACSLAPPHTRGPLPVAPAYQAEYRPEIGTRRATAIPWRTFFTDPRLQAIIAIALQNNRDLKVSVARIAEARGQYRIQGADRLPTLNLGGSATRNRIGVNSLGANGIVTGTDGGTTGGVSGFTYNQYSVNVGVSSFELDFWGRVANLTAAARANYLSTVVAERAFRLSLIRDVAMNYLQAREYIERIEIAEATVKSRIEGLRIAKLRLDAGVTSALDYRQAETLLTQAETALAALRLQLAQTRDAVAVLLGQPIPADLPPALATAQQPITRDIAPGLPSELLDNRPDILSAEEQLRAARANVGAARAAFFPSITLTGSAGYTSSALGDLFKSGSFLWNVGPSLSLPIFDWGRREGNLSVARARADIAVATYEKTVQTAFQEVADALAGRRYLAEQVEAQQRATLAQRKLAELARSRYRNGVANYIEVLDAERNLFEAEQALISARRAELDNLVSLYIALGGGLDGTPEPAPVAAR</sequence>
<dbReference type="PANTHER" id="PTHR30203:SF32">
    <property type="entry name" value="CATION EFFLUX SYSTEM PROTEIN CUSC"/>
    <property type="match status" value="1"/>
</dbReference>
<dbReference type="Gene3D" id="1.20.1600.10">
    <property type="entry name" value="Outer membrane efflux proteins (OEP)"/>
    <property type="match status" value="1"/>
</dbReference>
<dbReference type="Gene3D" id="2.20.200.10">
    <property type="entry name" value="Outer membrane efflux proteins (OEP)"/>
    <property type="match status" value="1"/>
</dbReference>